<dbReference type="PROSITE" id="PS50887">
    <property type="entry name" value="GGDEF"/>
    <property type="match status" value="1"/>
</dbReference>
<dbReference type="Pfam" id="PF00563">
    <property type="entry name" value="EAL"/>
    <property type="match status" value="1"/>
</dbReference>
<dbReference type="InterPro" id="IPR043128">
    <property type="entry name" value="Rev_trsase/Diguanyl_cyclase"/>
</dbReference>
<feature type="domain" description="GGDEF" evidence="2">
    <location>
        <begin position="172"/>
        <end position="305"/>
    </location>
</feature>
<dbReference type="PROSITE" id="PS50883">
    <property type="entry name" value="EAL"/>
    <property type="match status" value="1"/>
</dbReference>
<dbReference type="InterPro" id="IPR000014">
    <property type="entry name" value="PAS"/>
</dbReference>
<dbReference type="AlphaFoldDB" id="A0A1M6LCI4"/>
<dbReference type="Gene3D" id="3.20.20.450">
    <property type="entry name" value="EAL domain"/>
    <property type="match status" value="1"/>
</dbReference>
<keyword evidence="4" id="KW-1185">Reference proteome</keyword>
<dbReference type="SUPFAM" id="SSF55073">
    <property type="entry name" value="Nucleotide cyclase"/>
    <property type="match status" value="1"/>
</dbReference>
<dbReference type="Pfam" id="PF13426">
    <property type="entry name" value="PAS_9"/>
    <property type="match status" value="1"/>
</dbReference>
<dbReference type="STRING" id="1123349.SAMN02744037_00615"/>
<dbReference type="PANTHER" id="PTHR44757:SF2">
    <property type="entry name" value="BIOFILM ARCHITECTURE MAINTENANCE PROTEIN MBAA"/>
    <property type="match status" value="1"/>
</dbReference>
<dbReference type="InterPro" id="IPR029787">
    <property type="entry name" value="Nucleotide_cyclase"/>
</dbReference>
<accession>A0A1M6LCI4</accession>
<dbReference type="RefSeq" id="WP_072887179.1">
    <property type="nucleotide sequence ID" value="NZ_FRAE01000010.1"/>
</dbReference>
<dbReference type="Gene3D" id="3.30.70.270">
    <property type="match status" value="1"/>
</dbReference>
<dbReference type="FunFam" id="3.20.20.450:FF:000001">
    <property type="entry name" value="Cyclic di-GMP phosphodiesterase yahA"/>
    <property type="match status" value="1"/>
</dbReference>
<dbReference type="InterPro" id="IPR035919">
    <property type="entry name" value="EAL_sf"/>
</dbReference>
<dbReference type="CDD" id="cd01949">
    <property type="entry name" value="GGDEF"/>
    <property type="match status" value="1"/>
</dbReference>
<dbReference type="Proteomes" id="UP000242497">
    <property type="component" value="Unassembled WGS sequence"/>
</dbReference>
<dbReference type="InterPro" id="IPR035965">
    <property type="entry name" value="PAS-like_dom_sf"/>
</dbReference>
<dbReference type="CDD" id="cd01948">
    <property type="entry name" value="EAL"/>
    <property type="match status" value="1"/>
</dbReference>
<dbReference type="InterPro" id="IPR052155">
    <property type="entry name" value="Biofilm_reg_signaling"/>
</dbReference>
<dbReference type="SMART" id="SM00052">
    <property type="entry name" value="EAL"/>
    <property type="match status" value="1"/>
</dbReference>
<dbReference type="NCBIfam" id="TIGR00254">
    <property type="entry name" value="GGDEF"/>
    <property type="match status" value="1"/>
</dbReference>
<dbReference type="CDD" id="cd00130">
    <property type="entry name" value="PAS"/>
    <property type="match status" value="1"/>
</dbReference>
<organism evidence="3 4">
    <name type="scientific">Tepidibacter formicigenes DSM 15518</name>
    <dbReference type="NCBI Taxonomy" id="1123349"/>
    <lineage>
        <taxon>Bacteria</taxon>
        <taxon>Bacillati</taxon>
        <taxon>Bacillota</taxon>
        <taxon>Clostridia</taxon>
        <taxon>Peptostreptococcales</taxon>
        <taxon>Peptostreptococcaceae</taxon>
        <taxon>Tepidibacter</taxon>
    </lineage>
</organism>
<dbReference type="SUPFAM" id="SSF55785">
    <property type="entry name" value="PYP-like sensor domain (PAS domain)"/>
    <property type="match status" value="1"/>
</dbReference>
<dbReference type="PANTHER" id="PTHR44757">
    <property type="entry name" value="DIGUANYLATE CYCLASE DGCP"/>
    <property type="match status" value="1"/>
</dbReference>
<sequence>MKKIKITSYSNNDMQYKLLFEGFPDATLLIEEDSIIDCNKAAVELYGLTSKEELIGLKTYELHSKDDESKSYYKERDEKMLKIALELGNHRFEEICHIKNGRNLNVEIILNSLPIKNRKLISAIVRDITENKEKEKSIDSLIFKDYLTGLYNKRFFTEYLKKELIRIANKKENLAVLFMDLDGFKKINDNLGHENGDKVLQIVADELKEIIGELGIVARFGGDEFLITIPKIKSSKYVLNIAQKIVEIFKQAFIFDTHVFYISTSIGIAMYPSGGTDAETLIKNADMAMYKAKETSGSKIEFYSSDLNEKISNQFVLENNLWFALDKNELFLQYQPIIDIEKNEIIAAEVLLRWDNDKLGLIPPDKFIPIAEESNLIVPIGQWILKTACYQNKMWQDIGLKPITIAVNISVKQLEQEDFPELVEEILNETRLDPQYLELEITESISAKNIEDIIKILKKLSNLGVKLSIDDFGTGYSSLGQLKKLFIDKLKIDKSFVNDINEDLDNTAIVSTIIAMANILNLKVVAEGIETQNQLSFLKENSCHMGQGYLFSRPLDGDAFEELLKRKK</sequence>
<dbReference type="OrthoDB" id="9762141at2"/>
<dbReference type="EMBL" id="FRAE01000010">
    <property type="protein sequence ID" value="SHJ68889.1"/>
    <property type="molecule type" value="Genomic_DNA"/>
</dbReference>
<feature type="domain" description="EAL" evidence="1">
    <location>
        <begin position="314"/>
        <end position="568"/>
    </location>
</feature>
<dbReference type="SUPFAM" id="SSF141868">
    <property type="entry name" value="EAL domain-like"/>
    <property type="match status" value="1"/>
</dbReference>
<evidence type="ECO:0000259" key="2">
    <source>
        <dbReference type="PROSITE" id="PS50887"/>
    </source>
</evidence>
<proteinExistence type="predicted"/>
<protein>
    <submittedName>
        <fullName evidence="3">PAS domain S-box-containing protein/diguanylate cyclase (GGDEF) domain-containing protein</fullName>
    </submittedName>
</protein>
<dbReference type="InterPro" id="IPR001633">
    <property type="entry name" value="EAL_dom"/>
</dbReference>
<dbReference type="NCBIfam" id="TIGR00229">
    <property type="entry name" value="sensory_box"/>
    <property type="match status" value="1"/>
</dbReference>
<evidence type="ECO:0000313" key="3">
    <source>
        <dbReference type="EMBL" id="SHJ68889.1"/>
    </source>
</evidence>
<dbReference type="Pfam" id="PF00990">
    <property type="entry name" value="GGDEF"/>
    <property type="match status" value="1"/>
</dbReference>
<dbReference type="InterPro" id="IPR000160">
    <property type="entry name" value="GGDEF_dom"/>
</dbReference>
<reference evidence="4" key="1">
    <citation type="submission" date="2016-11" db="EMBL/GenBank/DDBJ databases">
        <authorList>
            <person name="Varghese N."/>
            <person name="Submissions S."/>
        </authorList>
    </citation>
    <scope>NUCLEOTIDE SEQUENCE [LARGE SCALE GENOMIC DNA]</scope>
    <source>
        <strain evidence="4">DSM 15518</strain>
    </source>
</reference>
<dbReference type="SMART" id="SM00267">
    <property type="entry name" value="GGDEF"/>
    <property type="match status" value="1"/>
</dbReference>
<evidence type="ECO:0000259" key="1">
    <source>
        <dbReference type="PROSITE" id="PS50883"/>
    </source>
</evidence>
<gene>
    <name evidence="3" type="ORF">SAMN02744037_00615</name>
</gene>
<evidence type="ECO:0000313" key="4">
    <source>
        <dbReference type="Proteomes" id="UP000242497"/>
    </source>
</evidence>
<dbReference type="FunFam" id="3.30.70.270:FF:000001">
    <property type="entry name" value="Diguanylate cyclase domain protein"/>
    <property type="match status" value="1"/>
</dbReference>
<dbReference type="Gene3D" id="3.30.450.20">
    <property type="entry name" value="PAS domain"/>
    <property type="match status" value="1"/>
</dbReference>
<name>A0A1M6LCI4_9FIRM</name>